<name>A0A371X1Y3_9HYPH</name>
<dbReference type="Gene3D" id="3.40.630.30">
    <property type="match status" value="1"/>
</dbReference>
<dbReference type="SUPFAM" id="SSF55729">
    <property type="entry name" value="Acyl-CoA N-acyltransferases (Nat)"/>
    <property type="match status" value="1"/>
</dbReference>
<evidence type="ECO:0000313" key="5">
    <source>
        <dbReference type="EMBL" id="RFC63238.1"/>
    </source>
</evidence>
<evidence type="ECO:0000256" key="1">
    <source>
        <dbReference type="ARBA" id="ARBA00022679"/>
    </source>
</evidence>
<dbReference type="InterPro" id="IPR000182">
    <property type="entry name" value="GNAT_dom"/>
</dbReference>
<dbReference type="PANTHER" id="PTHR43877">
    <property type="entry name" value="AMINOALKYLPHOSPHONATE N-ACETYLTRANSFERASE-RELATED-RELATED"/>
    <property type="match status" value="1"/>
</dbReference>
<proteinExistence type="predicted"/>
<comment type="caution">
    <text evidence="5">The sequence shown here is derived from an EMBL/GenBank/DDBJ whole genome shotgun (WGS) entry which is preliminary data.</text>
</comment>
<dbReference type="PROSITE" id="PS51186">
    <property type="entry name" value="GNAT"/>
    <property type="match status" value="1"/>
</dbReference>
<dbReference type="InterPro" id="IPR050832">
    <property type="entry name" value="Bact_Acetyltransf"/>
</dbReference>
<evidence type="ECO:0000259" key="4">
    <source>
        <dbReference type="PROSITE" id="PS51186"/>
    </source>
</evidence>
<dbReference type="GO" id="GO:0016747">
    <property type="term" value="F:acyltransferase activity, transferring groups other than amino-acyl groups"/>
    <property type="evidence" value="ECO:0007669"/>
    <property type="project" value="InterPro"/>
</dbReference>
<gene>
    <name evidence="5" type="ORF">DY251_20865</name>
</gene>
<evidence type="ECO:0000313" key="6">
    <source>
        <dbReference type="Proteomes" id="UP000262379"/>
    </source>
</evidence>
<protein>
    <submittedName>
        <fullName evidence="5">GNAT family N-acetyltransferase</fullName>
    </submittedName>
</protein>
<keyword evidence="1 5" id="KW-0808">Transferase</keyword>
<feature type="region of interest" description="Disordered" evidence="3">
    <location>
        <begin position="170"/>
        <end position="189"/>
    </location>
</feature>
<dbReference type="EMBL" id="QURN01000029">
    <property type="protein sequence ID" value="RFC63238.1"/>
    <property type="molecule type" value="Genomic_DNA"/>
</dbReference>
<dbReference type="Pfam" id="PF00583">
    <property type="entry name" value="Acetyltransf_1"/>
    <property type="match status" value="1"/>
</dbReference>
<keyword evidence="2" id="KW-0012">Acyltransferase</keyword>
<accession>A0A371X1Y3</accession>
<dbReference type="InterPro" id="IPR016181">
    <property type="entry name" value="Acyl_CoA_acyltransferase"/>
</dbReference>
<reference evidence="6" key="1">
    <citation type="submission" date="2018-08" db="EMBL/GenBank/DDBJ databases">
        <authorList>
            <person name="Im W.T."/>
        </authorList>
    </citation>
    <scope>NUCLEOTIDE SEQUENCE [LARGE SCALE GENOMIC DNA]</scope>
    <source>
        <strain evidence="6">LA-28</strain>
    </source>
</reference>
<feature type="domain" description="N-acetyltransferase" evidence="4">
    <location>
        <begin position="46"/>
        <end position="189"/>
    </location>
</feature>
<sequence length="189" mass="20612">MKSARKSLDPIPVTITHLEMFAPLAHYPPLPLGQNVALLSAQAMPRHFYRYLMDRVGRQWQWVDRLALADEELDAQLAQPSRIITVLYLDGAPAGFFEIAPLGDGRAELAYFGMMPHATGRGLGRWFLGAAIAAAWSSNPSSVIVQTCTLDHPAALSLYQKLGFGPVGQSQGTVQPLTPAQRSASVMRD</sequence>
<dbReference type="PANTHER" id="PTHR43877:SF2">
    <property type="entry name" value="AMINOALKYLPHOSPHONATE N-ACETYLTRANSFERASE-RELATED"/>
    <property type="match status" value="1"/>
</dbReference>
<evidence type="ECO:0000256" key="2">
    <source>
        <dbReference type="ARBA" id="ARBA00023315"/>
    </source>
</evidence>
<dbReference type="RefSeq" id="WP_116625840.1">
    <property type="nucleotide sequence ID" value="NZ_QURN01000029.1"/>
</dbReference>
<dbReference type="Proteomes" id="UP000262379">
    <property type="component" value="Unassembled WGS sequence"/>
</dbReference>
<organism evidence="5 6">
    <name type="scientific">Mesorhizobium denitrificans</name>
    <dbReference type="NCBI Taxonomy" id="2294114"/>
    <lineage>
        <taxon>Bacteria</taxon>
        <taxon>Pseudomonadati</taxon>
        <taxon>Pseudomonadota</taxon>
        <taxon>Alphaproteobacteria</taxon>
        <taxon>Hyphomicrobiales</taxon>
        <taxon>Phyllobacteriaceae</taxon>
        <taxon>Mesorhizobium</taxon>
    </lineage>
</organism>
<keyword evidence="6" id="KW-1185">Reference proteome</keyword>
<dbReference type="CDD" id="cd04301">
    <property type="entry name" value="NAT_SF"/>
    <property type="match status" value="1"/>
</dbReference>
<dbReference type="AlphaFoldDB" id="A0A371X1Y3"/>
<evidence type="ECO:0000256" key="3">
    <source>
        <dbReference type="SAM" id="MobiDB-lite"/>
    </source>
</evidence>